<gene>
    <name evidence="1" type="ORF">ACFQNG_19045</name>
</gene>
<evidence type="ECO:0000313" key="1">
    <source>
        <dbReference type="EMBL" id="MFC7443166.1"/>
    </source>
</evidence>
<proteinExistence type="predicted"/>
<comment type="caution">
    <text evidence="1">The sequence shown here is derived from an EMBL/GenBank/DDBJ whole genome shotgun (WGS) entry which is preliminary data.</text>
</comment>
<dbReference type="EMBL" id="JBHTBW010000081">
    <property type="protein sequence ID" value="MFC7443166.1"/>
    <property type="molecule type" value="Genomic_DNA"/>
</dbReference>
<evidence type="ECO:0000313" key="2">
    <source>
        <dbReference type="Proteomes" id="UP001596500"/>
    </source>
</evidence>
<accession>A0ABW2RQR2</accession>
<organism evidence="1 2">
    <name type="scientific">Laceyella putida</name>
    <dbReference type="NCBI Taxonomy" id="110101"/>
    <lineage>
        <taxon>Bacteria</taxon>
        <taxon>Bacillati</taxon>
        <taxon>Bacillota</taxon>
        <taxon>Bacilli</taxon>
        <taxon>Bacillales</taxon>
        <taxon>Thermoactinomycetaceae</taxon>
        <taxon>Laceyella</taxon>
    </lineage>
</organism>
<dbReference type="Proteomes" id="UP001596500">
    <property type="component" value="Unassembled WGS sequence"/>
</dbReference>
<sequence length="53" mass="6217">MSISPGHALMEHQPIGGINRAREEIYKRLLAFRHQRDSRNMHEPNAYQGMDKQ</sequence>
<name>A0ABW2RQR2_9BACL</name>
<reference evidence="2" key="1">
    <citation type="journal article" date="2019" name="Int. J. Syst. Evol. Microbiol.">
        <title>The Global Catalogue of Microorganisms (GCM) 10K type strain sequencing project: providing services to taxonomists for standard genome sequencing and annotation.</title>
        <authorList>
            <consortium name="The Broad Institute Genomics Platform"/>
            <consortium name="The Broad Institute Genome Sequencing Center for Infectious Disease"/>
            <person name="Wu L."/>
            <person name="Ma J."/>
        </authorList>
    </citation>
    <scope>NUCLEOTIDE SEQUENCE [LARGE SCALE GENOMIC DNA]</scope>
    <source>
        <strain evidence="2">CGMCC 1.12942</strain>
    </source>
</reference>
<protein>
    <submittedName>
        <fullName evidence="1">Uncharacterized protein</fullName>
    </submittedName>
</protein>
<dbReference type="RefSeq" id="WP_379867493.1">
    <property type="nucleotide sequence ID" value="NZ_JBHTBW010000081.1"/>
</dbReference>
<keyword evidence="2" id="KW-1185">Reference proteome</keyword>